<keyword evidence="2" id="KW-1185">Reference proteome</keyword>
<gene>
    <name evidence="1" type="ORF">PXEA_LOCUS1080</name>
</gene>
<sequence>MYQCYSSEDTDLAEKRASLSYYKRKYEPETRVWSKRLSVFPDKDDSKRRQIMFPRNNAWTKRASLSYYKRDDLPDWLQDNDSTY</sequence>
<organism evidence="1 2">
    <name type="scientific">Protopolystoma xenopodis</name>
    <dbReference type="NCBI Taxonomy" id="117903"/>
    <lineage>
        <taxon>Eukaryota</taxon>
        <taxon>Metazoa</taxon>
        <taxon>Spiralia</taxon>
        <taxon>Lophotrochozoa</taxon>
        <taxon>Platyhelminthes</taxon>
        <taxon>Monogenea</taxon>
        <taxon>Polyopisthocotylea</taxon>
        <taxon>Polystomatidea</taxon>
        <taxon>Polystomatidae</taxon>
        <taxon>Protopolystoma</taxon>
    </lineage>
</organism>
<comment type="caution">
    <text evidence="1">The sequence shown here is derived from an EMBL/GenBank/DDBJ whole genome shotgun (WGS) entry which is preliminary data.</text>
</comment>
<dbReference type="Proteomes" id="UP000784294">
    <property type="component" value="Unassembled WGS sequence"/>
</dbReference>
<evidence type="ECO:0000313" key="2">
    <source>
        <dbReference type="Proteomes" id="UP000784294"/>
    </source>
</evidence>
<reference evidence="1" key="1">
    <citation type="submission" date="2018-11" db="EMBL/GenBank/DDBJ databases">
        <authorList>
            <consortium name="Pathogen Informatics"/>
        </authorList>
    </citation>
    <scope>NUCLEOTIDE SEQUENCE</scope>
</reference>
<proteinExistence type="predicted"/>
<dbReference type="EMBL" id="CAAALY010002171">
    <property type="protein sequence ID" value="VEL07640.1"/>
    <property type="molecule type" value="Genomic_DNA"/>
</dbReference>
<name>A0A448WBF1_9PLAT</name>
<dbReference type="AlphaFoldDB" id="A0A448WBF1"/>
<accession>A0A448WBF1</accession>
<protein>
    <submittedName>
        <fullName evidence="1">Uncharacterized protein</fullName>
    </submittedName>
</protein>
<evidence type="ECO:0000313" key="1">
    <source>
        <dbReference type="EMBL" id="VEL07640.1"/>
    </source>
</evidence>